<evidence type="ECO:0000256" key="4">
    <source>
        <dbReference type="ARBA" id="ARBA00013068"/>
    </source>
</evidence>
<keyword evidence="10" id="KW-1185">Reference proteome</keyword>
<dbReference type="SUPFAM" id="SSF51569">
    <property type="entry name" value="Aldolase"/>
    <property type="match status" value="1"/>
</dbReference>
<dbReference type="Gene3D" id="3.20.20.70">
    <property type="entry name" value="Aldolase class I"/>
    <property type="match status" value="2"/>
</dbReference>
<dbReference type="EC" id="4.1.2.13" evidence="4 8"/>
<dbReference type="PANTHER" id="PTHR11627">
    <property type="entry name" value="FRUCTOSE-BISPHOSPHATE ALDOLASE"/>
    <property type="match status" value="1"/>
</dbReference>
<dbReference type="InterPro" id="IPR029768">
    <property type="entry name" value="Aldolase_I_AS"/>
</dbReference>
<evidence type="ECO:0000256" key="6">
    <source>
        <dbReference type="ARBA" id="ARBA00023239"/>
    </source>
</evidence>
<protein>
    <recommendedName>
        <fullName evidence="4 8">Fructose-bisphosphate aldolase</fullName>
        <ecNumber evidence="4 8">4.1.2.13</ecNumber>
    </recommendedName>
</protein>
<evidence type="ECO:0000313" key="9">
    <source>
        <dbReference type="EMBL" id="KAG2596074.1"/>
    </source>
</evidence>
<keyword evidence="6 8" id="KW-0456">Lyase</keyword>
<organism evidence="9 10">
    <name type="scientific">Panicum virgatum</name>
    <name type="common">Blackwell switchgrass</name>
    <dbReference type="NCBI Taxonomy" id="38727"/>
    <lineage>
        <taxon>Eukaryota</taxon>
        <taxon>Viridiplantae</taxon>
        <taxon>Streptophyta</taxon>
        <taxon>Embryophyta</taxon>
        <taxon>Tracheophyta</taxon>
        <taxon>Spermatophyta</taxon>
        <taxon>Magnoliopsida</taxon>
        <taxon>Liliopsida</taxon>
        <taxon>Poales</taxon>
        <taxon>Poaceae</taxon>
        <taxon>PACMAD clade</taxon>
        <taxon>Panicoideae</taxon>
        <taxon>Panicodae</taxon>
        <taxon>Paniceae</taxon>
        <taxon>Panicinae</taxon>
        <taxon>Panicum</taxon>
        <taxon>Panicum sect. Hiantes</taxon>
    </lineage>
</organism>
<dbReference type="EMBL" id="CM029045">
    <property type="protein sequence ID" value="KAG2596074.1"/>
    <property type="molecule type" value="Genomic_DNA"/>
</dbReference>
<accession>A0A8T0SFB0</accession>
<sequence>MAMATVKLSSPAAGLLAGGRTRRSAPARRATVIRAAAGSYSDELVSTAKSVASPGRGILAIDESNATCGKRLSSIGLDNTEANRQAYRQLLLTTASLGEYISGAILFEETLYQSTTDVKEAAWGLARYAAIAQDNGLVPIVEPEILLDGDHGIETTLEVAEKVWSEVFFYLAQNNVLFEGILLKPSMVTPGAEHKEKASPEAIAKHTLTMLRRRVPPAVPGIMFLSGGQSEVEATLNLNAMNQSPNPWHVSFSYARALQNSVLKTWQGRPENVEAAQKALLVRAKANSLAQLGRYTGEGESAEAKKGMFQKGYTY</sequence>
<comment type="catalytic activity">
    <reaction evidence="1 8">
        <text>beta-D-fructose 1,6-bisphosphate = D-glyceraldehyde 3-phosphate + dihydroxyacetone phosphate</text>
        <dbReference type="Rhea" id="RHEA:14729"/>
        <dbReference type="ChEBI" id="CHEBI:32966"/>
        <dbReference type="ChEBI" id="CHEBI:57642"/>
        <dbReference type="ChEBI" id="CHEBI:59776"/>
        <dbReference type="EC" id="4.1.2.13"/>
    </reaction>
</comment>
<evidence type="ECO:0000256" key="7">
    <source>
        <dbReference type="ARBA" id="ARBA00023270"/>
    </source>
</evidence>
<evidence type="ECO:0000256" key="5">
    <source>
        <dbReference type="ARBA" id="ARBA00023152"/>
    </source>
</evidence>
<keyword evidence="7" id="KW-0704">Schiff base</keyword>
<evidence type="ECO:0000313" key="10">
    <source>
        <dbReference type="Proteomes" id="UP000823388"/>
    </source>
</evidence>
<proteinExistence type="inferred from homology"/>
<dbReference type="Proteomes" id="UP000823388">
    <property type="component" value="Chromosome 5K"/>
</dbReference>
<comment type="caution">
    <text evidence="9">The sequence shown here is derived from an EMBL/GenBank/DDBJ whole genome shotgun (WGS) entry which is preliminary data.</text>
</comment>
<dbReference type="Pfam" id="PF00274">
    <property type="entry name" value="Glycolytic"/>
    <property type="match status" value="1"/>
</dbReference>
<dbReference type="AlphaFoldDB" id="A0A8T0SFB0"/>
<name>A0A8T0SFB0_PANVG</name>
<dbReference type="InterPro" id="IPR000741">
    <property type="entry name" value="FBA_I"/>
</dbReference>
<evidence type="ECO:0000256" key="2">
    <source>
        <dbReference type="ARBA" id="ARBA00004714"/>
    </source>
</evidence>
<evidence type="ECO:0000256" key="1">
    <source>
        <dbReference type="ARBA" id="ARBA00000441"/>
    </source>
</evidence>
<comment type="similarity">
    <text evidence="3 8">Belongs to the class I fructose-bisphosphate aldolase family.</text>
</comment>
<reference evidence="9" key="1">
    <citation type="submission" date="2020-05" db="EMBL/GenBank/DDBJ databases">
        <title>WGS assembly of Panicum virgatum.</title>
        <authorList>
            <person name="Lovell J.T."/>
            <person name="Jenkins J."/>
            <person name="Shu S."/>
            <person name="Juenger T.E."/>
            <person name="Schmutz J."/>
        </authorList>
    </citation>
    <scope>NUCLEOTIDE SEQUENCE</scope>
    <source>
        <strain evidence="9">AP13</strain>
    </source>
</reference>
<dbReference type="InterPro" id="IPR013785">
    <property type="entry name" value="Aldolase_TIM"/>
</dbReference>
<gene>
    <name evidence="9" type="ORF">PVAP13_5KG128900</name>
</gene>
<keyword evidence="5 8" id="KW-0324">Glycolysis</keyword>
<dbReference type="GO" id="GO:0004332">
    <property type="term" value="F:fructose-bisphosphate aldolase activity"/>
    <property type="evidence" value="ECO:0007669"/>
    <property type="project" value="UniProtKB-EC"/>
</dbReference>
<evidence type="ECO:0000256" key="8">
    <source>
        <dbReference type="RuleBase" id="RU003994"/>
    </source>
</evidence>
<dbReference type="GO" id="GO:0006096">
    <property type="term" value="P:glycolytic process"/>
    <property type="evidence" value="ECO:0007669"/>
    <property type="project" value="UniProtKB-KW"/>
</dbReference>
<comment type="pathway">
    <text evidence="2">Carbohydrate degradation; glycolysis; D-glyceraldehyde 3-phosphate and glycerone phosphate from D-glucose: step 4/4.</text>
</comment>
<evidence type="ECO:0000256" key="3">
    <source>
        <dbReference type="ARBA" id="ARBA00010387"/>
    </source>
</evidence>
<dbReference type="PROSITE" id="PS00158">
    <property type="entry name" value="ALDOLASE_CLASS_I"/>
    <property type="match status" value="1"/>
</dbReference>